<dbReference type="EMBL" id="MT143461">
    <property type="protein sequence ID" value="QJA97088.1"/>
    <property type="molecule type" value="Genomic_DNA"/>
</dbReference>
<proteinExistence type="predicted"/>
<gene>
    <name evidence="1" type="ORF">MM415B06712_0005</name>
</gene>
<name>A0A6M3LWW3_9ZZZZ</name>
<accession>A0A6M3LWW3</accession>
<evidence type="ECO:0000313" key="1">
    <source>
        <dbReference type="EMBL" id="QJA97088.1"/>
    </source>
</evidence>
<organism evidence="1">
    <name type="scientific">viral metagenome</name>
    <dbReference type="NCBI Taxonomy" id="1070528"/>
    <lineage>
        <taxon>unclassified sequences</taxon>
        <taxon>metagenomes</taxon>
        <taxon>organismal metagenomes</taxon>
    </lineage>
</organism>
<sequence>MELPVNYNNLHWTERKAVREKYIEIQGNNCMYCGCSLKDSK</sequence>
<dbReference type="AlphaFoldDB" id="A0A6M3LWW3"/>
<reference evidence="1" key="1">
    <citation type="submission" date="2020-03" db="EMBL/GenBank/DDBJ databases">
        <title>The deep terrestrial virosphere.</title>
        <authorList>
            <person name="Holmfeldt K."/>
            <person name="Nilsson E."/>
            <person name="Simone D."/>
            <person name="Lopez-Fernandez M."/>
            <person name="Wu X."/>
            <person name="de Brujin I."/>
            <person name="Lundin D."/>
            <person name="Andersson A."/>
            <person name="Bertilsson S."/>
            <person name="Dopson M."/>
        </authorList>
    </citation>
    <scope>NUCLEOTIDE SEQUENCE</scope>
    <source>
        <strain evidence="1">MM415B06712</strain>
    </source>
</reference>
<protein>
    <submittedName>
        <fullName evidence="1">Uncharacterized protein</fullName>
    </submittedName>
</protein>